<comment type="caution">
    <text evidence="2">The sequence shown here is derived from an EMBL/GenBank/DDBJ whole genome shotgun (WGS) entry which is preliminary data.</text>
</comment>
<protein>
    <recommendedName>
        <fullName evidence="5">F-box domain-containing protein</fullName>
    </recommendedName>
</protein>
<feature type="compositionally biased region" description="Low complexity" evidence="1">
    <location>
        <begin position="434"/>
        <end position="449"/>
    </location>
</feature>
<evidence type="ECO:0000313" key="4">
    <source>
        <dbReference type="Proteomes" id="UP000663887"/>
    </source>
</evidence>
<feature type="compositionally biased region" description="Polar residues" evidence="1">
    <location>
        <begin position="451"/>
        <end position="461"/>
    </location>
</feature>
<sequence>MNDSTILCIEVLPNEVWLTLFSYIHIGDITRAFFRLNNRLNSLVYSLLETVHHYEMNEPYYDHRMIRRTHATHVSIRDGRSFSHHINAKHLVWLSLDRPSQKHLQFLQSTYLPRLKHLHLNGVGTINNDVAQLYYTIFISNRVNALSLISCSLPSISAFNWNYFKQQGSAINNTLRSLTLIDDYHLQSYKLFRSVPSLTHLTIKRAAAQNESFIDITRQFGIRRKHVLIHPEDGKMKKVKCWLISKMFIDWLPCLRRLKFEFELDPDMWMFRSERIKSVWILQDQHYMCTLLHPSLKHFEIAPNEKSKASGLIRQELSKRSSASSSNITATDPKGVATNPLIMIDKSKTITSNYLLTRCFDQEPLIPMPASNTTVERLLSSSKNAVTDRRTSLSGKKVNELLFLQKKSFFLQQIDEGKGIQSKEQLKRKISTINDEQNSDSDYSSNDIDNLTDNSIESGEP</sequence>
<dbReference type="Proteomes" id="UP000663842">
    <property type="component" value="Unassembled WGS sequence"/>
</dbReference>
<proteinExistence type="predicted"/>
<dbReference type="EMBL" id="CAJOBF010001784">
    <property type="protein sequence ID" value="CAF3983254.1"/>
    <property type="molecule type" value="Genomic_DNA"/>
</dbReference>
<evidence type="ECO:0000313" key="3">
    <source>
        <dbReference type="EMBL" id="CAF3983254.1"/>
    </source>
</evidence>
<name>A0A816WDB9_9BILA</name>
<accession>A0A816WDB9</accession>
<evidence type="ECO:0008006" key="5">
    <source>
        <dbReference type="Google" id="ProtNLM"/>
    </source>
</evidence>
<evidence type="ECO:0000256" key="1">
    <source>
        <dbReference type="SAM" id="MobiDB-lite"/>
    </source>
</evidence>
<evidence type="ECO:0000313" key="2">
    <source>
        <dbReference type="EMBL" id="CAF2131339.1"/>
    </source>
</evidence>
<dbReference type="Proteomes" id="UP000663887">
    <property type="component" value="Unassembled WGS sequence"/>
</dbReference>
<reference evidence="2" key="1">
    <citation type="submission" date="2021-02" db="EMBL/GenBank/DDBJ databases">
        <authorList>
            <person name="Nowell W R."/>
        </authorList>
    </citation>
    <scope>NUCLEOTIDE SEQUENCE</scope>
</reference>
<dbReference type="EMBL" id="CAJNRG010011362">
    <property type="protein sequence ID" value="CAF2131339.1"/>
    <property type="molecule type" value="Genomic_DNA"/>
</dbReference>
<gene>
    <name evidence="3" type="ORF">UXM345_LOCUS15173</name>
    <name evidence="2" type="ORF">XDN619_LOCUS24775</name>
</gene>
<feature type="region of interest" description="Disordered" evidence="1">
    <location>
        <begin position="421"/>
        <end position="461"/>
    </location>
</feature>
<organism evidence="2 4">
    <name type="scientific">Rotaria magnacalcarata</name>
    <dbReference type="NCBI Taxonomy" id="392030"/>
    <lineage>
        <taxon>Eukaryota</taxon>
        <taxon>Metazoa</taxon>
        <taxon>Spiralia</taxon>
        <taxon>Gnathifera</taxon>
        <taxon>Rotifera</taxon>
        <taxon>Eurotatoria</taxon>
        <taxon>Bdelloidea</taxon>
        <taxon>Philodinida</taxon>
        <taxon>Philodinidae</taxon>
        <taxon>Rotaria</taxon>
    </lineage>
</organism>
<dbReference type="AlphaFoldDB" id="A0A816WDB9"/>